<dbReference type="HOGENOM" id="CLU_142376_0_0_1"/>
<dbReference type="OrthoDB" id="3147730at2759"/>
<reference evidence="1 2" key="1">
    <citation type="submission" date="2014-04" db="EMBL/GenBank/DDBJ databases">
        <title>Evolutionary Origins and Diversification of the Mycorrhizal Mutualists.</title>
        <authorList>
            <consortium name="DOE Joint Genome Institute"/>
            <consortium name="Mycorrhizal Genomics Consortium"/>
            <person name="Kohler A."/>
            <person name="Kuo A."/>
            <person name="Nagy L.G."/>
            <person name="Floudas D."/>
            <person name="Copeland A."/>
            <person name="Barry K.W."/>
            <person name="Cichocki N."/>
            <person name="Veneault-Fourrey C."/>
            <person name="LaButti K."/>
            <person name="Lindquist E.A."/>
            <person name="Lipzen A."/>
            <person name="Lundell T."/>
            <person name="Morin E."/>
            <person name="Murat C."/>
            <person name="Riley R."/>
            <person name="Ohm R."/>
            <person name="Sun H."/>
            <person name="Tunlid A."/>
            <person name="Henrissat B."/>
            <person name="Grigoriev I.V."/>
            <person name="Hibbett D.S."/>
            <person name="Martin F."/>
        </authorList>
    </citation>
    <scope>NUCLEOTIDE SEQUENCE [LARGE SCALE GENOMIC DNA]</scope>
    <source>
        <strain evidence="1 2">Koide BX008</strain>
    </source>
</reference>
<gene>
    <name evidence="1" type="ORF">M378DRAFT_121420</name>
</gene>
<dbReference type="Proteomes" id="UP000054549">
    <property type="component" value="Unassembled WGS sequence"/>
</dbReference>
<dbReference type="STRING" id="946122.A0A0C2X222"/>
<accession>A0A0C2X222</accession>
<protein>
    <submittedName>
        <fullName evidence="1">Uncharacterized protein</fullName>
    </submittedName>
</protein>
<keyword evidence="2" id="KW-1185">Reference proteome</keyword>
<organism evidence="1 2">
    <name type="scientific">Amanita muscaria (strain Koide BX008)</name>
    <dbReference type="NCBI Taxonomy" id="946122"/>
    <lineage>
        <taxon>Eukaryota</taxon>
        <taxon>Fungi</taxon>
        <taxon>Dikarya</taxon>
        <taxon>Basidiomycota</taxon>
        <taxon>Agaricomycotina</taxon>
        <taxon>Agaricomycetes</taxon>
        <taxon>Agaricomycetidae</taxon>
        <taxon>Agaricales</taxon>
        <taxon>Pluteineae</taxon>
        <taxon>Amanitaceae</taxon>
        <taxon>Amanita</taxon>
    </lineage>
</organism>
<sequence>MEQITAFDAIVFPSDGRPPSIVQLMTSPVIVSPAQSGQEQNPQSRIPHPEVHMDYIAEGYNPRAWDFQLMEALDGMYSKFTNPYIIFYPTVSRDGMPFPINKCIQDIQGRGFKEEEAWRGNIVIAKYHDDPFTGIMHASMADFPIIKNYLLTHGCSPQVLS</sequence>
<evidence type="ECO:0000313" key="1">
    <source>
        <dbReference type="EMBL" id="KIL68187.1"/>
    </source>
</evidence>
<proteinExistence type="predicted"/>
<name>A0A0C2X222_AMAMK</name>
<evidence type="ECO:0000313" key="2">
    <source>
        <dbReference type="Proteomes" id="UP000054549"/>
    </source>
</evidence>
<dbReference type="AlphaFoldDB" id="A0A0C2X222"/>
<dbReference type="InParanoid" id="A0A0C2X222"/>
<dbReference type="EMBL" id="KN818229">
    <property type="protein sequence ID" value="KIL68187.1"/>
    <property type="molecule type" value="Genomic_DNA"/>
</dbReference>